<dbReference type="InterPro" id="IPR039430">
    <property type="entry name" value="Thymidylate_kin-like_dom"/>
</dbReference>
<dbReference type="Proteomes" id="UP000003280">
    <property type="component" value="Unassembled WGS sequence"/>
</dbReference>
<dbReference type="GO" id="GO:0006227">
    <property type="term" value="P:dUDP biosynthetic process"/>
    <property type="evidence" value="ECO:0007669"/>
    <property type="project" value="TreeGrafter"/>
</dbReference>
<dbReference type="EC" id="2.7.4.9" evidence="2 11"/>
<evidence type="ECO:0000313" key="14">
    <source>
        <dbReference type="Proteomes" id="UP000003280"/>
    </source>
</evidence>
<dbReference type="SUPFAM" id="SSF52540">
    <property type="entry name" value="P-loop containing nucleoside triphosphate hydrolases"/>
    <property type="match status" value="1"/>
</dbReference>
<proteinExistence type="inferred from homology"/>
<feature type="domain" description="Thymidylate kinase-like" evidence="12">
    <location>
        <begin position="8"/>
        <end position="191"/>
    </location>
</feature>
<dbReference type="HOGENOM" id="CLU_049131_0_2_9"/>
<evidence type="ECO:0000256" key="7">
    <source>
        <dbReference type="ARBA" id="ARBA00022777"/>
    </source>
</evidence>
<comment type="function">
    <text evidence="10 11">Phosphorylation of dTMP to form dTDP in both de novo and salvage pathways of dTTP synthesis.</text>
</comment>
<reference evidence="13 14" key="1">
    <citation type="submission" date="2010-07" db="EMBL/GenBank/DDBJ databases">
        <authorList>
            <person name="Muzny D."/>
            <person name="Qin X."/>
            <person name="Deng J."/>
            <person name="Jiang H."/>
            <person name="Liu Y."/>
            <person name="Qu J."/>
            <person name="Song X.-Z."/>
            <person name="Zhang L."/>
            <person name="Thornton R."/>
            <person name="Coyle M."/>
            <person name="Francisco L."/>
            <person name="Jackson L."/>
            <person name="Javaid M."/>
            <person name="Korchina V."/>
            <person name="Kovar C."/>
            <person name="Mata R."/>
            <person name="Mathew T."/>
            <person name="Ngo R."/>
            <person name="Nguyen L."/>
            <person name="Nguyen N."/>
            <person name="Okwuonu G."/>
            <person name="Ongeri F."/>
            <person name="Pham C."/>
            <person name="Simmons D."/>
            <person name="Wilczek-Boney K."/>
            <person name="Hale W."/>
            <person name="Jakkamsetti A."/>
            <person name="Pham P."/>
            <person name="Ruth R."/>
            <person name="San Lucas F."/>
            <person name="Warren J."/>
            <person name="Zhang J."/>
            <person name="Zhao Z."/>
            <person name="Zhou C."/>
            <person name="Zhu D."/>
            <person name="Lee S."/>
            <person name="Bess C."/>
            <person name="Blankenburg K."/>
            <person name="Forbes L."/>
            <person name="Fu Q."/>
            <person name="Gubbala S."/>
            <person name="Hirani K."/>
            <person name="Jayaseelan J.C."/>
            <person name="Lara F."/>
            <person name="Munidasa M."/>
            <person name="Palculict T."/>
            <person name="Patil S."/>
            <person name="Pu L.-L."/>
            <person name="Saada N."/>
            <person name="Tang L."/>
            <person name="Weissenberger G."/>
            <person name="Zhu Y."/>
            <person name="Hemphill L."/>
            <person name="Shang Y."/>
            <person name="Youmans B."/>
            <person name="Ayvaz T."/>
            <person name="Ross M."/>
            <person name="Santibanez J."/>
            <person name="Aqrawi P."/>
            <person name="Gross S."/>
            <person name="Joshi V."/>
            <person name="Fowler G."/>
            <person name="Nazareth L."/>
            <person name="Reid J."/>
            <person name="Worley K."/>
            <person name="Petrosino J."/>
            <person name="Highlander S."/>
            <person name="Gibbs R."/>
        </authorList>
    </citation>
    <scope>NUCLEOTIDE SEQUENCE [LARGE SCALE GENOMIC DNA]</scope>
    <source>
        <strain evidence="13 14">ATCC BAA-1640</strain>
    </source>
</reference>
<dbReference type="PANTHER" id="PTHR10344:SF4">
    <property type="entry name" value="UMP-CMP KINASE 2, MITOCHONDRIAL"/>
    <property type="match status" value="1"/>
</dbReference>
<dbReference type="FunFam" id="3.40.50.300:FF:000225">
    <property type="entry name" value="Thymidylate kinase"/>
    <property type="match status" value="1"/>
</dbReference>
<dbReference type="RefSeq" id="WP_008901733.1">
    <property type="nucleotide sequence ID" value="NZ_GL397071.1"/>
</dbReference>
<protein>
    <recommendedName>
        <fullName evidence="3 11">Thymidylate kinase</fullName>
        <ecNumber evidence="2 11">2.7.4.9</ecNumber>
    </recommendedName>
    <alternativeName>
        <fullName evidence="11">dTMP kinase</fullName>
    </alternativeName>
</protein>
<evidence type="ECO:0000256" key="1">
    <source>
        <dbReference type="ARBA" id="ARBA00009776"/>
    </source>
</evidence>
<dbReference type="InterPro" id="IPR027417">
    <property type="entry name" value="P-loop_NTPase"/>
</dbReference>
<dbReference type="CDD" id="cd01672">
    <property type="entry name" value="TMPK"/>
    <property type="match status" value="1"/>
</dbReference>
<evidence type="ECO:0000259" key="12">
    <source>
        <dbReference type="Pfam" id="PF02223"/>
    </source>
</evidence>
<evidence type="ECO:0000256" key="3">
    <source>
        <dbReference type="ARBA" id="ARBA00017144"/>
    </source>
</evidence>
<dbReference type="GO" id="GO:0006235">
    <property type="term" value="P:dTTP biosynthetic process"/>
    <property type="evidence" value="ECO:0007669"/>
    <property type="project" value="UniProtKB-UniRule"/>
</dbReference>
<name>E0NL80_9FIRM</name>
<dbReference type="GO" id="GO:0004798">
    <property type="term" value="F:dTMP kinase activity"/>
    <property type="evidence" value="ECO:0007669"/>
    <property type="project" value="UniProtKB-UniRule"/>
</dbReference>
<keyword evidence="8 11" id="KW-0067">ATP-binding</keyword>
<dbReference type="OrthoDB" id="9774907at2"/>
<evidence type="ECO:0000256" key="6">
    <source>
        <dbReference type="ARBA" id="ARBA00022741"/>
    </source>
</evidence>
<dbReference type="PANTHER" id="PTHR10344">
    <property type="entry name" value="THYMIDYLATE KINASE"/>
    <property type="match status" value="1"/>
</dbReference>
<comment type="catalytic activity">
    <reaction evidence="9 11">
        <text>dTMP + ATP = dTDP + ADP</text>
        <dbReference type="Rhea" id="RHEA:13517"/>
        <dbReference type="ChEBI" id="CHEBI:30616"/>
        <dbReference type="ChEBI" id="CHEBI:58369"/>
        <dbReference type="ChEBI" id="CHEBI:63528"/>
        <dbReference type="ChEBI" id="CHEBI:456216"/>
        <dbReference type="EC" id="2.7.4.9"/>
    </reaction>
</comment>
<dbReference type="NCBIfam" id="TIGR00041">
    <property type="entry name" value="DTMP_kinase"/>
    <property type="match status" value="1"/>
</dbReference>
<organism evidence="13 14">
    <name type="scientific">Peptoniphilus duerdenii ATCC BAA-1640</name>
    <dbReference type="NCBI Taxonomy" id="862517"/>
    <lineage>
        <taxon>Bacteria</taxon>
        <taxon>Bacillati</taxon>
        <taxon>Bacillota</taxon>
        <taxon>Tissierellia</taxon>
        <taxon>Tissierellales</taxon>
        <taxon>Peptoniphilaceae</taxon>
        <taxon>Peptoniphilus</taxon>
    </lineage>
</organism>
<comment type="similarity">
    <text evidence="1 11">Belongs to the thymidylate kinase family.</text>
</comment>
<feature type="binding site" evidence="11">
    <location>
        <begin position="10"/>
        <end position="17"/>
    </location>
    <ligand>
        <name>ATP</name>
        <dbReference type="ChEBI" id="CHEBI:30616"/>
    </ligand>
</feature>
<dbReference type="GO" id="GO:0005524">
    <property type="term" value="F:ATP binding"/>
    <property type="evidence" value="ECO:0007669"/>
    <property type="project" value="UniProtKB-UniRule"/>
</dbReference>
<evidence type="ECO:0000256" key="10">
    <source>
        <dbReference type="ARBA" id="ARBA00057735"/>
    </source>
</evidence>
<gene>
    <name evidence="11 13" type="primary">tmk</name>
    <name evidence="13" type="ORF">HMPREF9225_0919</name>
</gene>
<evidence type="ECO:0000256" key="11">
    <source>
        <dbReference type="HAMAP-Rule" id="MF_00165"/>
    </source>
</evidence>
<dbReference type="HAMAP" id="MF_00165">
    <property type="entry name" value="Thymidylate_kinase"/>
    <property type="match status" value="1"/>
</dbReference>
<dbReference type="Pfam" id="PF02223">
    <property type="entry name" value="Thymidylate_kin"/>
    <property type="match status" value="1"/>
</dbReference>
<dbReference type="InterPro" id="IPR018095">
    <property type="entry name" value="Thymidylate_kin_CS"/>
</dbReference>
<evidence type="ECO:0000256" key="2">
    <source>
        <dbReference type="ARBA" id="ARBA00012980"/>
    </source>
</evidence>
<dbReference type="GO" id="GO:0005829">
    <property type="term" value="C:cytosol"/>
    <property type="evidence" value="ECO:0007669"/>
    <property type="project" value="TreeGrafter"/>
</dbReference>
<dbReference type="GO" id="GO:0006233">
    <property type="term" value="P:dTDP biosynthetic process"/>
    <property type="evidence" value="ECO:0007669"/>
    <property type="project" value="InterPro"/>
</dbReference>
<keyword evidence="14" id="KW-1185">Reference proteome</keyword>
<dbReference type="EMBL" id="AEEH01000035">
    <property type="protein sequence ID" value="EFM25455.1"/>
    <property type="molecule type" value="Genomic_DNA"/>
</dbReference>
<accession>E0NL80</accession>
<sequence length="202" mass="22902">MKGKFITFEGPDGCGKTTVVDMIYKKLESLGYRVIKTREPGGTDISEKIRDLILDVNNDEMSPRCEALLYAASRAQHTEEKIVPYLNKGYIVLCERYILSSYAYQGYGRGLLEGVVAINDFATAGIRPDLTILLMGDYRVGLERKNEMGADRLELESTDFHKKVYKGYEEIAKYEDVTVIDANSELETVFNNTLEKILEMIE</sequence>
<comment type="caution">
    <text evidence="13">The sequence shown here is derived from an EMBL/GenBank/DDBJ whole genome shotgun (WGS) entry which is preliminary data.</text>
</comment>
<dbReference type="Gene3D" id="3.40.50.300">
    <property type="entry name" value="P-loop containing nucleotide triphosphate hydrolases"/>
    <property type="match status" value="1"/>
</dbReference>
<dbReference type="AlphaFoldDB" id="E0NL80"/>
<dbReference type="InterPro" id="IPR018094">
    <property type="entry name" value="Thymidylate_kinase"/>
</dbReference>
<dbReference type="PROSITE" id="PS01331">
    <property type="entry name" value="THYMIDYLATE_KINASE"/>
    <property type="match status" value="1"/>
</dbReference>
<dbReference type="eggNOG" id="COG0125">
    <property type="taxonomic scope" value="Bacteria"/>
</dbReference>
<evidence type="ECO:0000256" key="5">
    <source>
        <dbReference type="ARBA" id="ARBA00022727"/>
    </source>
</evidence>
<evidence type="ECO:0000313" key="13">
    <source>
        <dbReference type="EMBL" id="EFM25455.1"/>
    </source>
</evidence>
<keyword evidence="6 11" id="KW-0547">Nucleotide-binding</keyword>
<dbReference type="STRING" id="862517.HMPREF9225_0919"/>
<keyword evidence="5 11" id="KW-0545">Nucleotide biosynthesis</keyword>
<evidence type="ECO:0000256" key="9">
    <source>
        <dbReference type="ARBA" id="ARBA00048743"/>
    </source>
</evidence>
<evidence type="ECO:0000256" key="4">
    <source>
        <dbReference type="ARBA" id="ARBA00022679"/>
    </source>
</evidence>
<keyword evidence="4 11" id="KW-0808">Transferase</keyword>
<keyword evidence="7 11" id="KW-0418">Kinase</keyword>
<evidence type="ECO:0000256" key="8">
    <source>
        <dbReference type="ARBA" id="ARBA00022840"/>
    </source>
</evidence>